<comment type="caution">
    <text evidence="3">The sequence shown here is derived from an EMBL/GenBank/DDBJ whole genome shotgun (WGS) entry which is preliminary data.</text>
</comment>
<dbReference type="EMBL" id="JAJSOW010000003">
    <property type="protein sequence ID" value="KAI9195262.1"/>
    <property type="molecule type" value="Genomic_DNA"/>
</dbReference>
<feature type="region of interest" description="Disordered" evidence="2">
    <location>
        <begin position="1"/>
        <end position="42"/>
    </location>
</feature>
<feature type="compositionally biased region" description="Basic and acidic residues" evidence="2">
    <location>
        <begin position="1"/>
        <end position="12"/>
    </location>
</feature>
<dbReference type="AlphaFoldDB" id="A0AAD5JKK1"/>
<keyword evidence="1" id="KW-0175">Coiled coil</keyword>
<dbReference type="Proteomes" id="UP001064489">
    <property type="component" value="Chromosome 1"/>
</dbReference>
<feature type="compositionally biased region" description="Basic and acidic residues" evidence="2">
    <location>
        <begin position="202"/>
        <end position="215"/>
    </location>
</feature>
<accession>A0AAD5JKK1</accession>
<name>A0AAD5JKK1_ACENE</name>
<evidence type="ECO:0000256" key="1">
    <source>
        <dbReference type="SAM" id="Coils"/>
    </source>
</evidence>
<feature type="coiled-coil region" evidence="1">
    <location>
        <begin position="87"/>
        <end position="121"/>
    </location>
</feature>
<evidence type="ECO:0000313" key="4">
    <source>
        <dbReference type="Proteomes" id="UP001064489"/>
    </source>
</evidence>
<sequence length="230" mass="25852">MADRGKGDADKKKEKKKRVISTGLSLINKGESSGPEPPPKRMRTADIFSSVTISKVPSKIMVAIPLTSLPENVPGGYQTHIDAIDNLLQLDKRYAEKRGRYEKLKKEKDKVDDKLREALASIESQKATISEMSISYRKAKSRCSEKRAKLCDYCELVKRANETTWGMKEDLRNNTAIESLVKEERDPVKDIYGDFMEEPVSDDEHAVVSSDDERFSGGNALGKGKRVRRS</sequence>
<reference evidence="3" key="2">
    <citation type="submission" date="2023-02" db="EMBL/GenBank/DDBJ databases">
        <authorList>
            <person name="Swenson N.G."/>
            <person name="Wegrzyn J.L."/>
            <person name="Mcevoy S.L."/>
        </authorList>
    </citation>
    <scope>NUCLEOTIDE SEQUENCE</scope>
    <source>
        <strain evidence="3">91603</strain>
        <tissue evidence="3">Leaf</tissue>
    </source>
</reference>
<evidence type="ECO:0000256" key="2">
    <source>
        <dbReference type="SAM" id="MobiDB-lite"/>
    </source>
</evidence>
<evidence type="ECO:0000313" key="3">
    <source>
        <dbReference type="EMBL" id="KAI9195262.1"/>
    </source>
</evidence>
<reference evidence="3" key="1">
    <citation type="journal article" date="2022" name="Plant J.">
        <title>Strategies of tolerance reflected in two North American maple genomes.</title>
        <authorList>
            <person name="McEvoy S.L."/>
            <person name="Sezen U.U."/>
            <person name="Trouern-Trend A."/>
            <person name="McMahon S.M."/>
            <person name="Schaberg P.G."/>
            <person name="Yang J."/>
            <person name="Wegrzyn J.L."/>
            <person name="Swenson N.G."/>
        </authorList>
    </citation>
    <scope>NUCLEOTIDE SEQUENCE</scope>
    <source>
        <strain evidence="3">91603</strain>
    </source>
</reference>
<protein>
    <submittedName>
        <fullName evidence="3">Uncharacterized protein</fullName>
    </submittedName>
</protein>
<keyword evidence="4" id="KW-1185">Reference proteome</keyword>
<organism evidence="3 4">
    <name type="scientific">Acer negundo</name>
    <name type="common">Box elder</name>
    <dbReference type="NCBI Taxonomy" id="4023"/>
    <lineage>
        <taxon>Eukaryota</taxon>
        <taxon>Viridiplantae</taxon>
        <taxon>Streptophyta</taxon>
        <taxon>Embryophyta</taxon>
        <taxon>Tracheophyta</taxon>
        <taxon>Spermatophyta</taxon>
        <taxon>Magnoliopsida</taxon>
        <taxon>eudicotyledons</taxon>
        <taxon>Gunneridae</taxon>
        <taxon>Pentapetalae</taxon>
        <taxon>rosids</taxon>
        <taxon>malvids</taxon>
        <taxon>Sapindales</taxon>
        <taxon>Sapindaceae</taxon>
        <taxon>Hippocastanoideae</taxon>
        <taxon>Acereae</taxon>
        <taxon>Acer</taxon>
    </lineage>
</organism>
<feature type="region of interest" description="Disordered" evidence="2">
    <location>
        <begin position="200"/>
        <end position="230"/>
    </location>
</feature>
<gene>
    <name evidence="3" type="ORF">LWI28_013338</name>
</gene>
<proteinExistence type="predicted"/>